<dbReference type="AlphaFoldDB" id="X0TTE9"/>
<dbReference type="PANTHER" id="PTHR15811">
    <property type="entry name" value="MTH938 DOMAIN-CONTAINING PROTEIN"/>
    <property type="match status" value="1"/>
</dbReference>
<dbReference type="GO" id="GO:0005737">
    <property type="term" value="C:cytoplasm"/>
    <property type="evidence" value="ECO:0007669"/>
    <property type="project" value="TreeGrafter"/>
</dbReference>
<organism evidence="1">
    <name type="scientific">marine sediment metagenome</name>
    <dbReference type="NCBI Taxonomy" id="412755"/>
    <lineage>
        <taxon>unclassified sequences</taxon>
        <taxon>metagenomes</taxon>
        <taxon>ecological metagenomes</taxon>
    </lineage>
</organism>
<dbReference type="Pfam" id="PF04430">
    <property type="entry name" value="DUF498"/>
    <property type="match status" value="1"/>
</dbReference>
<accession>X0TTE9</accession>
<evidence type="ECO:0000313" key="1">
    <source>
        <dbReference type="EMBL" id="GAF96464.1"/>
    </source>
</evidence>
<dbReference type="InterPro" id="IPR036748">
    <property type="entry name" value="MTH938-like_sf"/>
</dbReference>
<protein>
    <submittedName>
        <fullName evidence="1">Uncharacterized protein</fullName>
    </submittedName>
</protein>
<reference evidence="1" key="1">
    <citation type="journal article" date="2014" name="Front. Microbiol.">
        <title>High frequency of phylogenetically diverse reductive dehalogenase-homologous genes in deep subseafloor sedimentary metagenomes.</title>
        <authorList>
            <person name="Kawai M."/>
            <person name="Futagami T."/>
            <person name="Toyoda A."/>
            <person name="Takaki Y."/>
            <person name="Nishi S."/>
            <person name="Hori S."/>
            <person name="Arai W."/>
            <person name="Tsubouchi T."/>
            <person name="Morono Y."/>
            <person name="Uchiyama I."/>
            <person name="Ito T."/>
            <person name="Fujiyama A."/>
            <person name="Inagaki F."/>
            <person name="Takami H."/>
        </authorList>
    </citation>
    <scope>NUCLEOTIDE SEQUENCE</scope>
    <source>
        <strain evidence="1">Expedition CK06-06</strain>
    </source>
</reference>
<name>X0TTE9_9ZZZZ</name>
<proteinExistence type="predicted"/>
<dbReference type="PANTHER" id="PTHR15811:SF5">
    <property type="entry name" value="MTH938 DOMAIN-CONTAINING PROTEIN"/>
    <property type="match status" value="1"/>
</dbReference>
<dbReference type="SUPFAM" id="SSF64076">
    <property type="entry name" value="MTH938-like"/>
    <property type="match status" value="1"/>
</dbReference>
<sequence length="113" mass="13119">MKINKYRSKYIKINNKEYNTDLIILGDKIIPNWSRKKSHNVDILDIKIIIDFKPKLLIFGTGTGGGMKIPQKTINFLNKNGTKVKYYNSHKAIKKYNKLENYENIAAAFHLTC</sequence>
<comment type="caution">
    <text evidence="1">The sequence shown here is derived from an EMBL/GenBank/DDBJ whole genome shotgun (WGS) entry which is preliminary data.</text>
</comment>
<dbReference type="Gene3D" id="3.40.1230.10">
    <property type="entry name" value="MTH938-like"/>
    <property type="match status" value="1"/>
</dbReference>
<dbReference type="InterPro" id="IPR007523">
    <property type="entry name" value="NDUFAF3/AAMDC"/>
</dbReference>
<gene>
    <name evidence="1" type="ORF">S01H1_19741</name>
</gene>
<dbReference type="EMBL" id="BARS01010704">
    <property type="protein sequence ID" value="GAF96464.1"/>
    <property type="molecule type" value="Genomic_DNA"/>
</dbReference>